<dbReference type="PANTHER" id="PTHR34293:SF1">
    <property type="entry name" value="HTH-TYPE TRANSCRIPTIONAL REGULATOR TRMBL2"/>
    <property type="match status" value="1"/>
</dbReference>
<dbReference type="PANTHER" id="PTHR34293">
    <property type="entry name" value="HTH-TYPE TRANSCRIPTIONAL REGULATOR TRMBL2"/>
    <property type="match status" value="1"/>
</dbReference>
<dbReference type="Pfam" id="PF01978">
    <property type="entry name" value="TrmB"/>
    <property type="match status" value="1"/>
</dbReference>
<feature type="domain" description="Transcription regulator TrmB N-terminal" evidence="1">
    <location>
        <begin position="10"/>
        <end position="61"/>
    </location>
</feature>
<sequence length="244" mass="27769">MSDTTLNLALQNLGLDDKEAKIYLALLELGKGTVADVAKQSGVKRTNIYNFIGPMKDKHIIGEIIQDKQIILIPENPQALIKRAEQNFVDIKNLLPNLLSIFNTPESKPKVKFFDGAQGIKNAWDDMTTSGENIYGFSDYEKMFGVFPDDWLGQIPKTRAQNKQFYYCIAKDGPWGKKIKSRDKKQLRQTKLVKNLNLDTEINIYGGKVLLISFRKPYSAIIIEERAIAMSLKSIWQLIWDGLK</sequence>
<dbReference type="InterPro" id="IPR051797">
    <property type="entry name" value="TrmB-like"/>
</dbReference>
<dbReference type="STRING" id="1798704.A3J93_02545"/>
<evidence type="ECO:0000313" key="3">
    <source>
        <dbReference type="Proteomes" id="UP000177907"/>
    </source>
</evidence>
<organism evidence="2 3">
    <name type="scientific">Candidatus Magasanikbacteria bacterium RIFOXYC2_FULL_42_28</name>
    <dbReference type="NCBI Taxonomy" id="1798704"/>
    <lineage>
        <taxon>Bacteria</taxon>
        <taxon>Candidatus Magasanikiibacteriota</taxon>
    </lineage>
</organism>
<dbReference type="EMBL" id="MFQZ01000008">
    <property type="protein sequence ID" value="OGH88027.1"/>
    <property type="molecule type" value="Genomic_DNA"/>
</dbReference>
<dbReference type="SUPFAM" id="SSF46785">
    <property type="entry name" value="Winged helix' DNA-binding domain"/>
    <property type="match status" value="1"/>
</dbReference>
<evidence type="ECO:0000259" key="1">
    <source>
        <dbReference type="Pfam" id="PF01978"/>
    </source>
</evidence>
<protein>
    <recommendedName>
        <fullName evidence="1">Transcription regulator TrmB N-terminal domain-containing protein</fullName>
    </recommendedName>
</protein>
<dbReference type="InterPro" id="IPR002831">
    <property type="entry name" value="Tscrpt_reg_TrmB_N"/>
</dbReference>
<dbReference type="Proteomes" id="UP000177907">
    <property type="component" value="Unassembled WGS sequence"/>
</dbReference>
<gene>
    <name evidence="2" type="ORF">A3J93_02545</name>
</gene>
<accession>A0A1F6NVS7</accession>
<comment type="caution">
    <text evidence="2">The sequence shown here is derived from an EMBL/GenBank/DDBJ whole genome shotgun (WGS) entry which is preliminary data.</text>
</comment>
<dbReference type="InterPro" id="IPR036390">
    <property type="entry name" value="WH_DNA-bd_sf"/>
</dbReference>
<dbReference type="InterPro" id="IPR036388">
    <property type="entry name" value="WH-like_DNA-bd_sf"/>
</dbReference>
<dbReference type="Gene3D" id="1.10.10.10">
    <property type="entry name" value="Winged helix-like DNA-binding domain superfamily/Winged helix DNA-binding domain"/>
    <property type="match status" value="1"/>
</dbReference>
<dbReference type="AlphaFoldDB" id="A0A1F6NVS7"/>
<name>A0A1F6NVS7_9BACT</name>
<proteinExistence type="predicted"/>
<reference evidence="2 3" key="1">
    <citation type="journal article" date="2016" name="Nat. Commun.">
        <title>Thousands of microbial genomes shed light on interconnected biogeochemical processes in an aquifer system.</title>
        <authorList>
            <person name="Anantharaman K."/>
            <person name="Brown C.T."/>
            <person name="Hug L.A."/>
            <person name="Sharon I."/>
            <person name="Castelle C.J."/>
            <person name="Probst A.J."/>
            <person name="Thomas B.C."/>
            <person name="Singh A."/>
            <person name="Wilkins M.J."/>
            <person name="Karaoz U."/>
            <person name="Brodie E.L."/>
            <person name="Williams K.H."/>
            <person name="Hubbard S.S."/>
            <person name="Banfield J.F."/>
        </authorList>
    </citation>
    <scope>NUCLEOTIDE SEQUENCE [LARGE SCALE GENOMIC DNA]</scope>
</reference>
<evidence type="ECO:0000313" key="2">
    <source>
        <dbReference type="EMBL" id="OGH88027.1"/>
    </source>
</evidence>